<keyword evidence="2" id="KW-1185">Reference proteome</keyword>
<dbReference type="Proteomes" id="UP001140096">
    <property type="component" value="Unassembled WGS sequence"/>
</dbReference>
<accession>A0ACC1LIT9</accession>
<name>A0ACC1LIT9_9FUNG</name>
<evidence type="ECO:0000313" key="1">
    <source>
        <dbReference type="EMBL" id="KAJ2809747.1"/>
    </source>
</evidence>
<comment type="caution">
    <text evidence="1">The sequence shown here is derived from an EMBL/GenBank/DDBJ whole genome shotgun (WGS) entry which is preliminary data.</text>
</comment>
<gene>
    <name evidence="1" type="ORF">H4S07_003082</name>
</gene>
<feature type="non-terminal residue" evidence="1">
    <location>
        <position position="119"/>
    </location>
</feature>
<organism evidence="1 2">
    <name type="scientific">Coemansia furcata</name>
    <dbReference type="NCBI Taxonomy" id="417177"/>
    <lineage>
        <taxon>Eukaryota</taxon>
        <taxon>Fungi</taxon>
        <taxon>Fungi incertae sedis</taxon>
        <taxon>Zoopagomycota</taxon>
        <taxon>Kickxellomycotina</taxon>
        <taxon>Kickxellomycetes</taxon>
        <taxon>Kickxellales</taxon>
        <taxon>Kickxellaceae</taxon>
        <taxon>Coemansia</taxon>
    </lineage>
</organism>
<evidence type="ECO:0000313" key="2">
    <source>
        <dbReference type="Proteomes" id="UP001140096"/>
    </source>
</evidence>
<protein>
    <submittedName>
        <fullName evidence="1">Uncharacterized protein</fullName>
    </submittedName>
</protein>
<sequence>MTSPRAKAASRVVAAKPPPATFQTLPMLLVYKVVEYLEGRSKCSFDLDINKYNKLKAVLTPLLSVSERWRKAALESICDNCAFDFDHPRETREMVFPAWPTDFHLTRLRNTNLAKRIVV</sequence>
<proteinExistence type="predicted"/>
<reference evidence="1" key="1">
    <citation type="submission" date="2022-07" db="EMBL/GenBank/DDBJ databases">
        <title>Phylogenomic reconstructions and comparative analyses of Kickxellomycotina fungi.</title>
        <authorList>
            <person name="Reynolds N.K."/>
            <person name="Stajich J.E."/>
            <person name="Barry K."/>
            <person name="Grigoriev I.V."/>
            <person name="Crous P."/>
            <person name="Smith M.E."/>
        </authorList>
    </citation>
    <scope>NUCLEOTIDE SEQUENCE</scope>
    <source>
        <strain evidence="1">CBS 102833</strain>
    </source>
</reference>
<dbReference type="EMBL" id="JANBUP010000916">
    <property type="protein sequence ID" value="KAJ2809747.1"/>
    <property type="molecule type" value="Genomic_DNA"/>
</dbReference>